<dbReference type="AlphaFoldDB" id="A0A835IID2"/>
<proteinExistence type="predicted"/>
<reference evidence="1 2" key="1">
    <citation type="submission" date="2020-10" db="EMBL/GenBank/DDBJ databases">
        <title>The Coptis chinensis genome and diversification of protoberbering-type alkaloids.</title>
        <authorList>
            <person name="Wang B."/>
            <person name="Shu S."/>
            <person name="Song C."/>
            <person name="Liu Y."/>
        </authorList>
    </citation>
    <scope>NUCLEOTIDE SEQUENCE [LARGE SCALE GENOMIC DNA]</scope>
    <source>
        <strain evidence="1">HL-2020</strain>
        <tissue evidence="1">Leaf</tissue>
    </source>
</reference>
<sequence>MNKRSRTAVSPLCSDIKKLHHATLETKVPRPKGAKKFKQNLKQEGAADQTGLRPITKDEEEVAETLFSLAKMSPNDMPRANRQTSDVNSSPLQEANASAELVTQGLLLLLTLSKGWVCLSIYLNLKPIELSGSAAPNEISTACQRICSTTELASLSKNLEGFSYQNSLPQLTVMGQPIGTGNNRFDLPLDGSTVLADFIRTHLPSRDANTKDIPLTDPTEIGVFTEFCHGTGSVQLAQHKVHLHKQKLRNGLWPVVNAVRIEEAQLPASGHKGSGTISACTEGAAQFWPGMLRVSHGLEVHGPCTWFPSTERQVRLDPSSRTGTTTTSVLTENLKAVVVDQRQSWKRCAAHVYISRLIQAYRTAEKRPSDRYHGGIKLVSSAQAQVPYLLPVVQRSPLMAFTLPSVPFVSSQSQLPQNMSSPYYHWGHHAVGSSKQQMEQYLWCGQQQQWAAQLAMQCRPGVSQHDSPLNHCARPNLSCYFPEMCDAKGSQQQQPFAISPSLRSYDEGGGGLQVVCSAERT</sequence>
<protein>
    <submittedName>
        <fullName evidence="1">Uncharacterized protein</fullName>
    </submittedName>
</protein>
<accession>A0A835IID2</accession>
<evidence type="ECO:0000313" key="1">
    <source>
        <dbReference type="EMBL" id="KAF9618450.1"/>
    </source>
</evidence>
<gene>
    <name evidence="1" type="ORF">IFM89_001173</name>
</gene>
<dbReference type="OrthoDB" id="778649at2759"/>
<keyword evidence="2" id="KW-1185">Reference proteome</keyword>
<name>A0A835IID2_9MAGN</name>
<dbReference type="PANTHER" id="PTHR34792">
    <property type="entry name" value="OS02G0121500 PROTEIN"/>
    <property type="match status" value="1"/>
</dbReference>
<dbReference type="EMBL" id="JADFTS010000002">
    <property type="protein sequence ID" value="KAF9618450.1"/>
    <property type="molecule type" value="Genomic_DNA"/>
</dbReference>
<organism evidence="1 2">
    <name type="scientific">Coptis chinensis</name>
    <dbReference type="NCBI Taxonomy" id="261450"/>
    <lineage>
        <taxon>Eukaryota</taxon>
        <taxon>Viridiplantae</taxon>
        <taxon>Streptophyta</taxon>
        <taxon>Embryophyta</taxon>
        <taxon>Tracheophyta</taxon>
        <taxon>Spermatophyta</taxon>
        <taxon>Magnoliopsida</taxon>
        <taxon>Ranunculales</taxon>
        <taxon>Ranunculaceae</taxon>
        <taxon>Coptidoideae</taxon>
        <taxon>Coptis</taxon>
    </lineage>
</organism>
<dbReference type="Proteomes" id="UP000631114">
    <property type="component" value="Unassembled WGS sequence"/>
</dbReference>
<comment type="caution">
    <text evidence="1">The sequence shown here is derived from an EMBL/GenBank/DDBJ whole genome shotgun (WGS) entry which is preliminary data.</text>
</comment>
<dbReference type="InterPro" id="IPR040305">
    <property type="entry name" value="At1g75730-like"/>
</dbReference>
<evidence type="ECO:0000313" key="2">
    <source>
        <dbReference type="Proteomes" id="UP000631114"/>
    </source>
</evidence>
<dbReference type="PANTHER" id="PTHR34792:SF1">
    <property type="entry name" value="OS02G0121500 PROTEIN"/>
    <property type="match status" value="1"/>
</dbReference>